<dbReference type="SFLD" id="SFLDG01061">
    <property type="entry name" value="methylthiotransferase"/>
    <property type="match status" value="1"/>
</dbReference>
<dbReference type="SUPFAM" id="SSF102114">
    <property type="entry name" value="Radical SAM enzymes"/>
    <property type="match status" value="1"/>
</dbReference>
<dbReference type="Gene3D" id="3.80.30.20">
    <property type="entry name" value="tm_1862 like domain"/>
    <property type="match status" value="1"/>
</dbReference>
<dbReference type="Proteomes" id="UP000321083">
    <property type="component" value="Unassembled WGS sequence"/>
</dbReference>
<organism evidence="11 12">
    <name type="scientific">Planctomyces bekefii</name>
    <dbReference type="NCBI Taxonomy" id="1653850"/>
    <lineage>
        <taxon>Bacteria</taxon>
        <taxon>Pseudomonadati</taxon>
        <taxon>Planctomycetota</taxon>
        <taxon>Planctomycetia</taxon>
        <taxon>Planctomycetales</taxon>
        <taxon>Planctomycetaceae</taxon>
        <taxon>Planctomyces</taxon>
    </lineage>
</organism>
<gene>
    <name evidence="11" type="ORF">E3A20_07110</name>
</gene>
<dbReference type="InterPro" id="IPR006467">
    <property type="entry name" value="MiaB-like_bact"/>
</dbReference>
<dbReference type="InterPro" id="IPR013848">
    <property type="entry name" value="Methylthiotransferase_N"/>
</dbReference>
<feature type="non-terminal residue" evidence="11">
    <location>
        <position position="1"/>
    </location>
</feature>
<dbReference type="InterPro" id="IPR023404">
    <property type="entry name" value="rSAM_horseshoe"/>
</dbReference>
<reference evidence="11 12" key="1">
    <citation type="submission" date="2019-08" db="EMBL/GenBank/DDBJ databases">
        <title>100 year-old enigma solved: identification of Planctomyces bekefii, the type genus and species of the phylum Planctomycetes.</title>
        <authorList>
            <person name="Svetlana D.N."/>
            <person name="Overmann J."/>
        </authorList>
    </citation>
    <scope>NUCLEOTIDE SEQUENCE [LARGE SCALE GENOMIC DNA]</scope>
    <source>
        <strain evidence="11">Phe10_nw2017</strain>
    </source>
</reference>
<dbReference type="Pfam" id="PF00919">
    <property type="entry name" value="UPF0004"/>
    <property type="match status" value="1"/>
</dbReference>
<sequence length="502" mass="55939">DRTCRLVTLGCKVNQYETQLVREALLQSGYREAADGEAADLCVVNTCTVTNTGDSKSRQVIRQLSRQNPGTKTIVMGCYATRDASAVAELPNVIEVVQDKRELPDVLSRFGVAELPAGITDFEGRQRAFVKIQDGCILKCSYCIIPTVRPGLRSREPQVIEDEVRALIEHGYREIVLSGIHMGHFGVDTNNLSAGSRPERLWDLLRRLDRIPGDWRMRLSSIEAVEVNDDFIRACGDCRHLCAQFHPALQSGSDAVLSRMRRRYRVRRFLDRLQQIRDLLGRQTAFSTDVIVGFPGETEQEFQETLETCRAAQFMKVHVFPFSRRDGTPAATMPDQVSPQEIRRRVQVLSDLERELAERYYLERVSDSAVAVAAGQASHEGDLQVLAERLSERGAGWLRGTDRWYMPVEFRGTAADLGNFVRCRAISADRSGVVAERLDPLRAETVLTADRAMELQSEAESETRSAALDTDCGPGMLACDVSGLPLVSLGTAGFTGAREWRG</sequence>
<dbReference type="CDD" id="cd01335">
    <property type="entry name" value="Radical_SAM"/>
    <property type="match status" value="1"/>
</dbReference>
<dbReference type="GO" id="GO:0035598">
    <property type="term" value="F:tRNA (N(6)-L-threonylcarbamoyladenosine(37)-C(2))-methylthiotransferase activity"/>
    <property type="evidence" value="ECO:0007669"/>
    <property type="project" value="TreeGrafter"/>
</dbReference>
<keyword evidence="3" id="KW-0963">Cytoplasm</keyword>
<protein>
    <submittedName>
        <fullName evidence="11">tRNA (N(6)-L-threonylcarbamoyladenosine(37)-C(2))-methylthiotransferase MtaB</fullName>
    </submittedName>
</protein>
<dbReference type="PROSITE" id="PS51449">
    <property type="entry name" value="MTTASE_N"/>
    <property type="match status" value="1"/>
</dbReference>
<feature type="domain" description="MTTase N-terminal" evidence="9">
    <location>
        <begin position="2"/>
        <end position="112"/>
    </location>
</feature>
<evidence type="ECO:0000256" key="2">
    <source>
        <dbReference type="ARBA" id="ARBA00022485"/>
    </source>
</evidence>
<keyword evidence="7" id="KW-0408">Iron</keyword>
<dbReference type="NCBIfam" id="TIGR00089">
    <property type="entry name" value="MiaB/RimO family radical SAM methylthiotransferase"/>
    <property type="match status" value="1"/>
</dbReference>
<evidence type="ECO:0000256" key="4">
    <source>
        <dbReference type="ARBA" id="ARBA00022679"/>
    </source>
</evidence>
<keyword evidence="6" id="KW-0479">Metal-binding</keyword>
<dbReference type="PROSITE" id="PS51918">
    <property type="entry name" value="RADICAL_SAM"/>
    <property type="match status" value="1"/>
</dbReference>
<evidence type="ECO:0000259" key="9">
    <source>
        <dbReference type="PROSITE" id="PS51449"/>
    </source>
</evidence>
<evidence type="ECO:0000256" key="7">
    <source>
        <dbReference type="ARBA" id="ARBA00023004"/>
    </source>
</evidence>
<evidence type="ECO:0000256" key="8">
    <source>
        <dbReference type="ARBA" id="ARBA00023014"/>
    </source>
</evidence>
<keyword evidence="8" id="KW-0411">Iron-sulfur</keyword>
<evidence type="ECO:0000256" key="6">
    <source>
        <dbReference type="ARBA" id="ARBA00022723"/>
    </source>
</evidence>
<comment type="caution">
    <text evidence="11">The sequence shown here is derived from an EMBL/GenBank/DDBJ whole genome shotgun (WGS) entry which is preliminary data.</text>
</comment>
<dbReference type="AlphaFoldDB" id="A0A5C6M8L3"/>
<dbReference type="GO" id="GO:0046872">
    <property type="term" value="F:metal ion binding"/>
    <property type="evidence" value="ECO:0007669"/>
    <property type="project" value="UniProtKB-KW"/>
</dbReference>
<evidence type="ECO:0000256" key="5">
    <source>
        <dbReference type="ARBA" id="ARBA00022691"/>
    </source>
</evidence>
<dbReference type="InterPro" id="IPR007197">
    <property type="entry name" value="rSAM"/>
</dbReference>
<dbReference type="SFLD" id="SFLDS00029">
    <property type="entry name" value="Radical_SAM"/>
    <property type="match status" value="1"/>
</dbReference>
<reference evidence="11 12" key="2">
    <citation type="submission" date="2019-08" db="EMBL/GenBank/DDBJ databases">
        <authorList>
            <person name="Henke P."/>
        </authorList>
    </citation>
    <scope>NUCLEOTIDE SEQUENCE [LARGE SCALE GENOMIC DNA]</scope>
    <source>
        <strain evidence="11">Phe10_nw2017</strain>
    </source>
</reference>
<dbReference type="PANTHER" id="PTHR11918">
    <property type="entry name" value="RADICAL SAM PROTEINS"/>
    <property type="match status" value="1"/>
</dbReference>
<dbReference type="InterPro" id="IPR058240">
    <property type="entry name" value="rSAM_sf"/>
</dbReference>
<dbReference type="InterPro" id="IPR005839">
    <property type="entry name" value="Methylthiotransferase"/>
</dbReference>
<dbReference type="NCBIfam" id="TIGR01579">
    <property type="entry name" value="MiaB-like-C"/>
    <property type="match status" value="1"/>
</dbReference>
<dbReference type="FunFam" id="3.80.30.20:FF:000001">
    <property type="entry name" value="tRNA-2-methylthio-N(6)-dimethylallyladenosine synthase 2"/>
    <property type="match status" value="1"/>
</dbReference>
<evidence type="ECO:0000259" key="10">
    <source>
        <dbReference type="PROSITE" id="PS51918"/>
    </source>
</evidence>
<dbReference type="InterPro" id="IPR006638">
    <property type="entry name" value="Elp3/MiaA/NifB-like_rSAM"/>
</dbReference>
<keyword evidence="12" id="KW-1185">Reference proteome</keyword>
<dbReference type="EMBL" id="SRHE01000098">
    <property type="protein sequence ID" value="TWW10292.1"/>
    <property type="molecule type" value="Genomic_DNA"/>
</dbReference>
<proteinExistence type="predicted"/>
<evidence type="ECO:0000313" key="12">
    <source>
        <dbReference type="Proteomes" id="UP000321083"/>
    </source>
</evidence>
<keyword evidence="5" id="KW-0949">S-adenosyl-L-methionine</keyword>
<evidence type="ECO:0000256" key="3">
    <source>
        <dbReference type="ARBA" id="ARBA00022490"/>
    </source>
</evidence>
<dbReference type="InterPro" id="IPR038135">
    <property type="entry name" value="Methylthiotransferase_N_sf"/>
</dbReference>
<keyword evidence="4 11" id="KW-0808">Transferase</keyword>
<evidence type="ECO:0000313" key="11">
    <source>
        <dbReference type="EMBL" id="TWW10292.1"/>
    </source>
</evidence>
<dbReference type="Pfam" id="PF04055">
    <property type="entry name" value="Radical_SAM"/>
    <property type="match status" value="1"/>
</dbReference>
<comment type="cofactor">
    <cofactor evidence="1">
        <name>[4Fe-4S] cluster</name>
        <dbReference type="ChEBI" id="CHEBI:49883"/>
    </cofactor>
</comment>
<keyword evidence="2" id="KW-0004">4Fe-4S</keyword>
<accession>A0A5C6M8L3</accession>
<name>A0A5C6M8L3_9PLAN</name>
<dbReference type="GO" id="GO:0051539">
    <property type="term" value="F:4 iron, 4 sulfur cluster binding"/>
    <property type="evidence" value="ECO:0007669"/>
    <property type="project" value="UniProtKB-KW"/>
</dbReference>
<dbReference type="SFLD" id="SFLDG01082">
    <property type="entry name" value="B12-binding_domain_containing"/>
    <property type="match status" value="1"/>
</dbReference>
<dbReference type="Gene3D" id="3.40.50.12160">
    <property type="entry name" value="Methylthiotransferase, N-terminal domain"/>
    <property type="match status" value="1"/>
</dbReference>
<evidence type="ECO:0000256" key="1">
    <source>
        <dbReference type="ARBA" id="ARBA00001966"/>
    </source>
</evidence>
<dbReference type="SMART" id="SM00729">
    <property type="entry name" value="Elp3"/>
    <property type="match status" value="1"/>
</dbReference>
<feature type="domain" description="Radical SAM core" evidence="10">
    <location>
        <begin position="122"/>
        <end position="359"/>
    </location>
</feature>
<dbReference type="PANTHER" id="PTHR11918:SF45">
    <property type="entry name" value="THREONYLCARBAMOYLADENOSINE TRNA METHYLTHIOTRANSFERASE"/>
    <property type="match status" value="1"/>
</dbReference>